<protein>
    <recommendedName>
        <fullName evidence="9">Alsin</fullName>
    </recommendedName>
</protein>
<dbReference type="SMART" id="SM00698">
    <property type="entry name" value="MORN"/>
    <property type="match status" value="6"/>
</dbReference>
<evidence type="ECO:0000313" key="7">
    <source>
        <dbReference type="EMBL" id="KAI9561124.1"/>
    </source>
</evidence>
<dbReference type="SUPFAM" id="SSF82185">
    <property type="entry name" value="Histone H3 K4-specific methyltransferase SET7/9 N-terminal domain"/>
    <property type="match status" value="1"/>
</dbReference>
<feature type="repeat" description="RCC1" evidence="3">
    <location>
        <begin position="502"/>
        <end position="554"/>
    </location>
</feature>
<feature type="repeat" description="RCC1" evidence="3">
    <location>
        <begin position="450"/>
        <end position="501"/>
    </location>
</feature>
<keyword evidence="8" id="KW-1185">Reference proteome</keyword>
<dbReference type="InterPro" id="IPR037191">
    <property type="entry name" value="VPS9_dom_sf"/>
</dbReference>
<dbReference type="InterPro" id="IPR057248">
    <property type="entry name" value="Alsin-like_PH"/>
</dbReference>
<evidence type="ECO:0000256" key="4">
    <source>
        <dbReference type="SAM" id="MobiDB-lite"/>
    </source>
</evidence>
<comment type="caution">
    <text evidence="7">The sequence shown here is derived from an EMBL/GenBank/DDBJ whole genome shotgun (WGS) entry which is preliminary data.</text>
</comment>
<organism evidence="7 8">
    <name type="scientific">Daphnia sinensis</name>
    <dbReference type="NCBI Taxonomy" id="1820382"/>
    <lineage>
        <taxon>Eukaryota</taxon>
        <taxon>Metazoa</taxon>
        <taxon>Ecdysozoa</taxon>
        <taxon>Arthropoda</taxon>
        <taxon>Crustacea</taxon>
        <taxon>Branchiopoda</taxon>
        <taxon>Diplostraca</taxon>
        <taxon>Cladocera</taxon>
        <taxon>Anomopoda</taxon>
        <taxon>Daphniidae</taxon>
        <taxon>Daphnia</taxon>
        <taxon>Daphnia similis group</taxon>
    </lineage>
</organism>
<dbReference type="GO" id="GO:0031267">
    <property type="term" value="F:small GTPase binding"/>
    <property type="evidence" value="ECO:0007669"/>
    <property type="project" value="TreeGrafter"/>
</dbReference>
<dbReference type="GO" id="GO:0005737">
    <property type="term" value="C:cytoplasm"/>
    <property type="evidence" value="ECO:0007669"/>
    <property type="project" value="TreeGrafter"/>
</dbReference>
<proteinExistence type="predicted"/>
<dbReference type="SUPFAM" id="SSF50985">
    <property type="entry name" value="RCC1/BLIP-II"/>
    <property type="match status" value="2"/>
</dbReference>
<evidence type="ECO:0000256" key="1">
    <source>
        <dbReference type="ARBA" id="ARBA00022658"/>
    </source>
</evidence>
<dbReference type="PROSITE" id="PS51205">
    <property type="entry name" value="VPS9"/>
    <property type="match status" value="1"/>
</dbReference>
<dbReference type="Gene3D" id="2.20.110.10">
    <property type="entry name" value="Histone H3 K4-specific methyltransferase SET7/9 N-terminal domain"/>
    <property type="match status" value="3"/>
</dbReference>
<name>A0AAD5KV32_9CRUS</name>
<dbReference type="InterPro" id="IPR009091">
    <property type="entry name" value="RCC1/BLIP-II"/>
</dbReference>
<accession>A0AAD5KV32</accession>
<dbReference type="SUPFAM" id="SSF50729">
    <property type="entry name" value="PH domain-like"/>
    <property type="match status" value="1"/>
</dbReference>
<dbReference type="CDD" id="cd13269">
    <property type="entry name" value="PH_alsin"/>
    <property type="match status" value="1"/>
</dbReference>
<dbReference type="InterPro" id="IPR059093">
    <property type="entry name" value="HA_Alsin"/>
</dbReference>
<dbReference type="PROSITE" id="PS50003">
    <property type="entry name" value="PH_DOMAIN"/>
    <property type="match status" value="1"/>
</dbReference>
<dbReference type="GO" id="GO:0016197">
    <property type="term" value="P:endosomal transport"/>
    <property type="evidence" value="ECO:0007669"/>
    <property type="project" value="TreeGrafter"/>
</dbReference>
<dbReference type="PANTHER" id="PTHR46089">
    <property type="entry name" value="ALSIN HOMOLOG"/>
    <property type="match status" value="1"/>
</dbReference>
<dbReference type="Pfam" id="PF02204">
    <property type="entry name" value="VPS9"/>
    <property type="match status" value="1"/>
</dbReference>
<evidence type="ECO:0000256" key="3">
    <source>
        <dbReference type="PROSITE-ProRule" id="PRU00235"/>
    </source>
</evidence>
<dbReference type="InterPro" id="IPR011993">
    <property type="entry name" value="PH-like_dom_sf"/>
</dbReference>
<dbReference type="Gene3D" id="1.20.1050.80">
    <property type="entry name" value="VPS9 domain"/>
    <property type="match status" value="1"/>
</dbReference>
<dbReference type="PROSITE" id="PS50012">
    <property type="entry name" value="RCC1_3"/>
    <property type="match status" value="2"/>
</dbReference>
<feature type="compositionally biased region" description="Low complexity" evidence="4">
    <location>
        <begin position="369"/>
        <end position="386"/>
    </location>
</feature>
<evidence type="ECO:0000259" key="6">
    <source>
        <dbReference type="PROSITE" id="PS51205"/>
    </source>
</evidence>
<evidence type="ECO:0000313" key="8">
    <source>
        <dbReference type="Proteomes" id="UP000820818"/>
    </source>
</evidence>
<evidence type="ECO:0000259" key="5">
    <source>
        <dbReference type="PROSITE" id="PS50003"/>
    </source>
</evidence>
<dbReference type="PANTHER" id="PTHR46089:SF2">
    <property type="entry name" value="ALSIN HOMOLOG"/>
    <property type="match status" value="1"/>
</dbReference>
<sequence>MSESANVIAWEEGEPAAALLAPEQAMTAVVSSRLGQVFFLTEDGRVYLSTLKQDGLSGKLQELALPCQTVVGIACNSVHTIFVTDRGRVLRSELETPEKVEELAIKQPNLCCPHGVVEDGGRLFVREVSSHSKNLLFISDSSKIWAVDETKSLLPDKLPAFENKLPISIMCGTNFSVALVQDCENPIDSIAKSNTSIKSNWDSLDGANISKSGPFDGLCVVGSCLECREQSLLSVHSVDLNASQRNNQEDFKDNVNSLAQVCWSKADNLVRQSALLLNSTPQLGAAKQFLTKQLSWVTGFEADDCNNSLAASASLDSGNNVTQQVASRVAEGVRNLGDAVNRMSRHWSGNSQEEAALQVSATPLEVSATTETSSLPAELLSSSSGEDSPAAPATPRFIVRQSLQSHHRWKRNGSSSLSLDSTLLRITDREKMTGLQPERLVSLGRQLLHTSVWAWGQGGVGQLGLSDCVSRETPTSVRHLLGIGVCKVACGSRHSLALTLDGRVLAWGANNKGQVEPGEDLSFMSIPIEVSLPFHTTIRDIAAGREHTLLLTSHGEVLFMGFSLATQKSTIMRLNLPAQSPTGRPSRVWATGPLSCCLLCNQSCRCWTHWSEFVQSEQLFLRNCLKVVHGILDQLESSTTNSTVRRELFDRYRDLMACTAVNVHSLIETDDCVNLSIGLVRWINEYMHVWHSYGQALCNATVVHALVLSKSENALLDREFFPQGGVRRPGSDNFATLMNEPFGRLKEYSTYLENLIESHRQRNDKNIDRYKYASQRCLDMAATLMQECRTADLTKAFWDSCSAKLTDTLRTPVRRLIRESRSHPISLVNSGRFSTHWFIILTDVLVHVSGSSSHVTYPLATIWVEPMQESENAQIKNGLSLTMPEESMTLTCSTSSDKIEWLVALQSAIRQALLIDDAESNSNGRSTPPLVRSASYTFTRLPHLKDVTYKGAWLCGKMHGEGELRWPDGRVYRGSFRQNQQYGYGSSESIGPNGTTYEGSWKDGKMNGYGILKYANGDVYEGNFQDGQPHGHGTLKRGHFLTSAAHVYVGQWESGQKNGYGVMDDIVTGEKYMGMWQADARHGQAVLVTLDGLYIEGSFTNNKMTGQCVMLLEDGTSYEGEVAGVGILGGKGLLQFPNGDIIQGTFHGSWSDGIKINATLTKASLSAQSPLGPPTGVSMSHLQQQHGSGVPAERKWGAIFHQCCLTLGLSPNCAQWTADDSLRAWDQIAAVLNQSKQRTTNDHQLRPKTHHHRRQGSSVSSKSVKSERLTSTQPVNVEIPEILQHIPDYGRNQLNGDEFMKIESYLHMALESEIHPLGKLAAQIGDVYRATYVGVGAHPRLLPHAVAEVHSFVSRLYAFVRLLFPALPEDRTVYLIPNEPSSGYQEMQAVVSANTLLLPLLLPRLYPPLYTLYVLHNQKLDDLYWERLQKWNRQSDSALMNFLGVDQKFFIEEITPDGSHFPTAVDCLQQLSTTFSPGQKLRVIHQTFQEVSRSVQTHLGTDYVMNMDDLFPVFLFVVVRARIRHLGTEIHLIEDFIDKHVQNGELDVMFTTLEASYQYIQHEKMTFN</sequence>
<dbReference type="InterPro" id="IPR003123">
    <property type="entry name" value="VPS9"/>
</dbReference>
<feature type="region of interest" description="Disordered" evidence="4">
    <location>
        <begin position="1235"/>
        <end position="1271"/>
    </location>
</feature>
<keyword evidence="1" id="KW-0344">Guanine-nucleotide releasing factor</keyword>
<gene>
    <name evidence="7" type="ORF">GHT06_012080</name>
</gene>
<dbReference type="InterPro" id="IPR003409">
    <property type="entry name" value="MORN"/>
</dbReference>
<dbReference type="GO" id="GO:0005085">
    <property type="term" value="F:guanyl-nucleotide exchange factor activity"/>
    <property type="evidence" value="ECO:0007669"/>
    <property type="project" value="UniProtKB-KW"/>
</dbReference>
<dbReference type="Proteomes" id="UP000820818">
    <property type="component" value="Linkage Group LG3"/>
</dbReference>
<dbReference type="EMBL" id="WJBH02000003">
    <property type="protein sequence ID" value="KAI9561124.1"/>
    <property type="molecule type" value="Genomic_DNA"/>
</dbReference>
<dbReference type="Pfam" id="PF25383">
    <property type="entry name" value="PH_alsin"/>
    <property type="match status" value="1"/>
</dbReference>
<reference evidence="7 8" key="1">
    <citation type="submission" date="2022-05" db="EMBL/GenBank/DDBJ databases">
        <title>A multi-omics perspective on studying reproductive biology in Daphnia sinensis.</title>
        <authorList>
            <person name="Jia J."/>
        </authorList>
    </citation>
    <scope>NUCLEOTIDE SEQUENCE [LARGE SCALE GENOMIC DNA]</scope>
    <source>
        <strain evidence="7 8">WSL</strain>
    </source>
</reference>
<dbReference type="SUPFAM" id="SSF48065">
    <property type="entry name" value="DBL homology domain (DH-domain)"/>
    <property type="match status" value="1"/>
</dbReference>
<keyword evidence="2" id="KW-0677">Repeat</keyword>
<dbReference type="InterPro" id="IPR000408">
    <property type="entry name" value="Reg_chr_condens"/>
</dbReference>
<dbReference type="InterPro" id="IPR035899">
    <property type="entry name" value="DBL_dom_sf"/>
</dbReference>
<evidence type="ECO:0000256" key="2">
    <source>
        <dbReference type="ARBA" id="ARBA00022737"/>
    </source>
</evidence>
<dbReference type="InterPro" id="IPR001849">
    <property type="entry name" value="PH_domain"/>
</dbReference>
<feature type="domain" description="VPS9" evidence="6">
    <location>
        <begin position="1433"/>
        <end position="1568"/>
    </location>
</feature>
<dbReference type="Pfam" id="PF02493">
    <property type="entry name" value="MORN"/>
    <property type="match status" value="6"/>
</dbReference>
<evidence type="ECO:0008006" key="9">
    <source>
        <dbReference type="Google" id="ProtNLM"/>
    </source>
</evidence>
<dbReference type="Pfam" id="PF25384">
    <property type="entry name" value="Alsin_RLD"/>
    <property type="match status" value="1"/>
</dbReference>
<dbReference type="PROSITE" id="PS00626">
    <property type="entry name" value="RCC1_2"/>
    <property type="match status" value="2"/>
</dbReference>
<feature type="compositionally biased region" description="Basic residues" evidence="4">
    <location>
        <begin position="1246"/>
        <end position="1255"/>
    </location>
</feature>
<dbReference type="SUPFAM" id="SSF109993">
    <property type="entry name" value="VPS9 domain"/>
    <property type="match status" value="1"/>
</dbReference>
<feature type="region of interest" description="Disordered" evidence="4">
    <location>
        <begin position="363"/>
        <end position="392"/>
    </location>
</feature>
<feature type="domain" description="PH" evidence="5">
    <location>
        <begin position="818"/>
        <end position="910"/>
    </location>
</feature>
<dbReference type="Gene3D" id="2.30.29.30">
    <property type="entry name" value="Pleckstrin-homology domain (PH domain)/Phosphotyrosine-binding domain (PTB)"/>
    <property type="match status" value="1"/>
</dbReference>
<dbReference type="InterPro" id="IPR051984">
    <property type="entry name" value="Alsin"/>
</dbReference>
<dbReference type="Pfam" id="PF26202">
    <property type="entry name" value="HA_Alsin"/>
    <property type="match status" value="1"/>
</dbReference>
<dbReference type="Gene3D" id="2.130.10.30">
    <property type="entry name" value="Regulator of chromosome condensation 1/beta-lactamase-inhibitor protein II"/>
    <property type="match status" value="1"/>
</dbReference>